<dbReference type="AlphaFoldDB" id="A0AAV4G6Y4"/>
<proteinExistence type="predicted"/>
<dbReference type="Proteomes" id="UP000762676">
    <property type="component" value="Unassembled WGS sequence"/>
</dbReference>
<accession>A0AAV4G6Y4</accession>
<keyword evidence="2" id="KW-1185">Reference proteome</keyword>
<organism evidence="1 2">
    <name type="scientific">Elysia marginata</name>
    <dbReference type="NCBI Taxonomy" id="1093978"/>
    <lineage>
        <taxon>Eukaryota</taxon>
        <taxon>Metazoa</taxon>
        <taxon>Spiralia</taxon>
        <taxon>Lophotrochozoa</taxon>
        <taxon>Mollusca</taxon>
        <taxon>Gastropoda</taxon>
        <taxon>Heterobranchia</taxon>
        <taxon>Euthyneura</taxon>
        <taxon>Panpulmonata</taxon>
        <taxon>Sacoglossa</taxon>
        <taxon>Placobranchoidea</taxon>
        <taxon>Plakobranchidae</taxon>
        <taxon>Elysia</taxon>
    </lineage>
</organism>
<evidence type="ECO:0000313" key="2">
    <source>
        <dbReference type="Proteomes" id="UP000762676"/>
    </source>
</evidence>
<name>A0AAV4G6Y4_9GAST</name>
<sequence length="102" mass="11394">MSLDSHLLEARTHVRDHYKQHCVNLIMMSPAERNNRTGQHFKGLRMSAQLTVCGRFSGQNSRPAFPSAPIDWLGTLSLAESFVALFLLQGPCNGILCPIRTE</sequence>
<dbReference type="EMBL" id="BMAT01011867">
    <property type="protein sequence ID" value="GFR80941.1"/>
    <property type="molecule type" value="Genomic_DNA"/>
</dbReference>
<gene>
    <name evidence="1" type="ORF">ElyMa_005912100</name>
</gene>
<comment type="caution">
    <text evidence="1">The sequence shown here is derived from an EMBL/GenBank/DDBJ whole genome shotgun (WGS) entry which is preliminary data.</text>
</comment>
<protein>
    <submittedName>
        <fullName evidence="1">Uncharacterized protein</fullName>
    </submittedName>
</protein>
<reference evidence="1 2" key="1">
    <citation type="journal article" date="2021" name="Elife">
        <title>Chloroplast acquisition without the gene transfer in kleptoplastic sea slugs, Plakobranchus ocellatus.</title>
        <authorList>
            <person name="Maeda T."/>
            <person name="Takahashi S."/>
            <person name="Yoshida T."/>
            <person name="Shimamura S."/>
            <person name="Takaki Y."/>
            <person name="Nagai Y."/>
            <person name="Toyoda A."/>
            <person name="Suzuki Y."/>
            <person name="Arimoto A."/>
            <person name="Ishii H."/>
            <person name="Satoh N."/>
            <person name="Nishiyama T."/>
            <person name="Hasebe M."/>
            <person name="Maruyama T."/>
            <person name="Minagawa J."/>
            <person name="Obokata J."/>
            <person name="Shigenobu S."/>
        </authorList>
    </citation>
    <scope>NUCLEOTIDE SEQUENCE [LARGE SCALE GENOMIC DNA]</scope>
</reference>
<evidence type="ECO:0000313" key="1">
    <source>
        <dbReference type="EMBL" id="GFR80941.1"/>
    </source>
</evidence>